<dbReference type="PANTHER" id="PTHR20858:SF17">
    <property type="entry name" value="HYDROXYMETHYLPYRIMIDINE_PHOSPHOMETHYLPYRIMIDINE KINASE THI20-RELATED"/>
    <property type="match status" value="1"/>
</dbReference>
<evidence type="ECO:0000256" key="10">
    <source>
        <dbReference type="ARBA" id="ARBA00023268"/>
    </source>
</evidence>
<evidence type="ECO:0000256" key="5">
    <source>
        <dbReference type="ARBA" id="ARBA00022741"/>
    </source>
</evidence>
<dbReference type="GO" id="GO:0000287">
    <property type="term" value="F:magnesium ion binding"/>
    <property type="evidence" value="ECO:0007669"/>
    <property type="project" value="UniProtKB-UniRule"/>
</dbReference>
<feature type="binding site" evidence="14">
    <location>
        <begin position="155"/>
        <end position="157"/>
    </location>
    <ligand>
        <name>2-[(2R,5Z)-2-carboxy-4-methylthiazol-5(2H)-ylidene]ethyl phosphate</name>
        <dbReference type="ChEBI" id="CHEBI:62899"/>
    </ligand>
</feature>
<dbReference type="InterPro" id="IPR004399">
    <property type="entry name" value="HMP/HMP-P_kinase_dom"/>
</dbReference>
<dbReference type="GO" id="GO:0005524">
    <property type="term" value="F:ATP binding"/>
    <property type="evidence" value="ECO:0007669"/>
    <property type="project" value="UniProtKB-KW"/>
</dbReference>
<keyword evidence="8 14" id="KW-0460">Magnesium</keyword>
<accession>Q1JX79</accession>
<comment type="similarity">
    <text evidence="14">Belongs to the thiamine-phosphate synthase family.</text>
</comment>
<evidence type="ECO:0000256" key="8">
    <source>
        <dbReference type="ARBA" id="ARBA00022842"/>
    </source>
</evidence>
<dbReference type="CDD" id="cd00564">
    <property type="entry name" value="TMP_TenI"/>
    <property type="match status" value="1"/>
</dbReference>
<comment type="pathway">
    <text evidence="2 14">Cofactor biosynthesis; thiamine diphosphate biosynthesis; thiamine phosphate from 4-amino-2-methyl-5-diphosphomethylpyrimidine and 4-methyl-5-(2-phosphoethyl)-thiazole: step 1/1.</text>
</comment>
<dbReference type="Pfam" id="PF02581">
    <property type="entry name" value="TMP-TENI"/>
    <property type="match status" value="1"/>
</dbReference>
<comment type="catalytic activity">
    <reaction evidence="11 14">
        <text>4-methyl-5-(2-phosphooxyethyl)-thiazole + 4-amino-2-methyl-5-(diphosphooxymethyl)pyrimidine + H(+) = thiamine phosphate + diphosphate</text>
        <dbReference type="Rhea" id="RHEA:22328"/>
        <dbReference type="ChEBI" id="CHEBI:15378"/>
        <dbReference type="ChEBI" id="CHEBI:33019"/>
        <dbReference type="ChEBI" id="CHEBI:37575"/>
        <dbReference type="ChEBI" id="CHEBI:57841"/>
        <dbReference type="ChEBI" id="CHEBI:58296"/>
        <dbReference type="EC" id="2.5.1.3"/>
    </reaction>
</comment>
<evidence type="ECO:0000256" key="2">
    <source>
        <dbReference type="ARBA" id="ARBA00005165"/>
    </source>
</evidence>
<feature type="binding site" evidence="14">
    <location>
        <position position="158"/>
    </location>
    <ligand>
        <name>4-amino-2-methyl-5-(diphosphooxymethyl)pyrimidine</name>
        <dbReference type="ChEBI" id="CHEBI:57841"/>
    </ligand>
</feature>
<keyword evidence="6 17" id="KW-0418">Kinase</keyword>
<evidence type="ECO:0000256" key="1">
    <source>
        <dbReference type="ARBA" id="ARBA00003814"/>
    </source>
</evidence>
<protein>
    <recommendedName>
        <fullName evidence="14">Thiamine-phosphate synthase</fullName>
        <shortName evidence="14">TP synthase</shortName>
        <shortName evidence="14">TPS</shortName>
        <ecNumber evidence="14">2.5.1.3</ecNumber>
    </recommendedName>
    <alternativeName>
        <fullName evidence="14">Thiamine-phosphate pyrophosphorylase</fullName>
        <shortName evidence="14">TMP pyrophosphorylase</shortName>
        <shortName evidence="14">TMP-PPase</shortName>
    </alternativeName>
</protein>
<evidence type="ECO:0000256" key="4">
    <source>
        <dbReference type="ARBA" id="ARBA00022723"/>
    </source>
</evidence>
<proteinExistence type="inferred from homology"/>
<feature type="binding site" evidence="14">
    <location>
        <position position="110"/>
    </location>
    <ligand>
        <name>Mg(2+)</name>
        <dbReference type="ChEBI" id="CHEBI:18420"/>
    </ligand>
</feature>
<dbReference type="Gene3D" id="3.20.20.70">
    <property type="entry name" value="Aldolase class I"/>
    <property type="match status" value="1"/>
</dbReference>
<dbReference type="InterPro" id="IPR013749">
    <property type="entry name" value="PM/HMP-P_kinase-1"/>
</dbReference>
<feature type="domain" description="Pyridoxamine kinase/Phosphomethylpyrimidine kinase" evidence="16">
    <location>
        <begin position="243"/>
        <end position="485"/>
    </location>
</feature>
<feature type="binding site" evidence="14">
    <location>
        <position position="185"/>
    </location>
    <ligand>
        <name>2-[(2R,5Z)-2-carboxy-4-methylthiazol-5(2H)-ylidene]ethyl phosphate</name>
        <dbReference type="ChEBI" id="CHEBI:62899"/>
    </ligand>
</feature>
<dbReference type="GO" id="GO:0004789">
    <property type="term" value="F:thiamine-phosphate diphosphorylase activity"/>
    <property type="evidence" value="ECO:0007669"/>
    <property type="project" value="UniProtKB-UniRule"/>
</dbReference>
<dbReference type="GO" id="GO:0008902">
    <property type="term" value="F:hydroxymethylpyrimidine kinase activity"/>
    <property type="evidence" value="ECO:0007669"/>
    <property type="project" value="TreeGrafter"/>
</dbReference>
<comment type="catalytic activity">
    <reaction evidence="13 14">
        <text>2-[(2R,5Z)-2-carboxy-4-methylthiazol-5(2H)-ylidene]ethyl phosphate + 4-amino-2-methyl-5-(diphosphooxymethyl)pyrimidine + 2 H(+) = thiamine phosphate + CO2 + diphosphate</text>
        <dbReference type="Rhea" id="RHEA:47844"/>
        <dbReference type="ChEBI" id="CHEBI:15378"/>
        <dbReference type="ChEBI" id="CHEBI:16526"/>
        <dbReference type="ChEBI" id="CHEBI:33019"/>
        <dbReference type="ChEBI" id="CHEBI:37575"/>
        <dbReference type="ChEBI" id="CHEBI:57841"/>
        <dbReference type="ChEBI" id="CHEBI:62899"/>
        <dbReference type="EC" id="2.5.1.3"/>
    </reaction>
</comment>
<dbReference type="InterPro" id="IPR036206">
    <property type="entry name" value="ThiamineP_synth_sf"/>
</dbReference>
<evidence type="ECO:0000256" key="9">
    <source>
        <dbReference type="ARBA" id="ARBA00022977"/>
    </source>
</evidence>
<comment type="catalytic activity">
    <reaction evidence="12 14">
        <text>2-(2-carboxy-4-methylthiazol-5-yl)ethyl phosphate + 4-amino-2-methyl-5-(diphosphooxymethyl)pyrimidine + 2 H(+) = thiamine phosphate + CO2 + diphosphate</text>
        <dbReference type="Rhea" id="RHEA:47848"/>
        <dbReference type="ChEBI" id="CHEBI:15378"/>
        <dbReference type="ChEBI" id="CHEBI:16526"/>
        <dbReference type="ChEBI" id="CHEBI:33019"/>
        <dbReference type="ChEBI" id="CHEBI:37575"/>
        <dbReference type="ChEBI" id="CHEBI:57841"/>
        <dbReference type="ChEBI" id="CHEBI:62890"/>
        <dbReference type="EC" id="2.5.1.3"/>
    </reaction>
</comment>
<dbReference type="GO" id="GO:0009228">
    <property type="term" value="P:thiamine biosynthetic process"/>
    <property type="evidence" value="ECO:0007669"/>
    <property type="project" value="UniProtKB-KW"/>
</dbReference>
<keyword evidence="4 14" id="KW-0479">Metal-binding</keyword>
<feature type="binding site" evidence="14">
    <location>
        <position position="129"/>
    </location>
    <ligand>
        <name>4-amino-2-methyl-5-(diphosphooxymethyl)pyrimidine</name>
        <dbReference type="ChEBI" id="CHEBI:57841"/>
    </ligand>
</feature>
<feature type="binding site" evidence="14">
    <location>
        <position position="90"/>
    </location>
    <ligand>
        <name>4-amino-2-methyl-5-(diphosphooxymethyl)pyrimidine</name>
        <dbReference type="ChEBI" id="CHEBI:57841"/>
    </ligand>
</feature>
<feature type="binding site" evidence="14">
    <location>
        <position position="91"/>
    </location>
    <ligand>
        <name>Mg(2+)</name>
        <dbReference type="ChEBI" id="CHEBI:18420"/>
    </ligand>
</feature>
<dbReference type="PANTHER" id="PTHR20858">
    <property type="entry name" value="PHOSPHOMETHYLPYRIMIDINE KINASE"/>
    <property type="match status" value="1"/>
</dbReference>
<evidence type="ECO:0000313" key="18">
    <source>
        <dbReference type="Proteomes" id="UP000005695"/>
    </source>
</evidence>
<evidence type="ECO:0000313" key="17">
    <source>
        <dbReference type="EMBL" id="EAT14913.1"/>
    </source>
</evidence>
<dbReference type="SUPFAM" id="SSF53613">
    <property type="entry name" value="Ribokinase-like"/>
    <property type="match status" value="1"/>
</dbReference>
<keyword evidence="9 14" id="KW-0784">Thiamine biosynthesis</keyword>
<dbReference type="NCBIfam" id="TIGR00097">
    <property type="entry name" value="HMP-P_kinase"/>
    <property type="match status" value="1"/>
</dbReference>
<dbReference type="SUPFAM" id="SSF51391">
    <property type="entry name" value="Thiamin phosphate synthase"/>
    <property type="match status" value="1"/>
</dbReference>
<dbReference type="Proteomes" id="UP000005695">
    <property type="component" value="Unassembled WGS sequence"/>
</dbReference>
<evidence type="ECO:0000256" key="6">
    <source>
        <dbReference type="ARBA" id="ARBA00022777"/>
    </source>
</evidence>
<evidence type="ECO:0000259" key="16">
    <source>
        <dbReference type="Pfam" id="PF08543"/>
    </source>
</evidence>
<dbReference type="FunFam" id="3.40.1190.20:FF:000003">
    <property type="entry name" value="Phosphomethylpyrimidine kinase ThiD"/>
    <property type="match status" value="1"/>
</dbReference>
<dbReference type="InterPro" id="IPR022998">
    <property type="entry name" value="ThiamineP_synth_TenI"/>
</dbReference>
<dbReference type="AlphaFoldDB" id="Q1JX79"/>
<comment type="function">
    <text evidence="1 14">Condenses 4-methyl-5-(beta-hydroxyethyl)thiazole monophosphate (THZ-P) and 2-methyl-4-amino-5-hydroxymethyl pyrimidine pyrophosphate (HMP-PP) to form thiamine monophosphate (TMP).</text>
</comment>
<evidence type="ECO:0000256" key="11">
    <source>
        <dbReference type="ARBA" id="ARBA00047334"/>
    </source>
</evidence>
<dbReference type="NCBIfam" id="TIGR00693">
    <property type="entry name" value="thiE"/>
    <property type="match status" value="1"/>
</dbReference>
<evidence type="ECO:0000256" key="12">
    <source>
        <dbReference type="ARBA" id="ARBA00047851"/>
    </source>
</evidence>
<feature type="binding site" evidence="14">
    <location>
        <begin position="58"/>
        <end position="62"/>
    </location>
    <ligand>
        <name>4-amino-2-methyl-5-(diphosphooxymethyl)pyrimidine</name>
        <dbReference type="ChEBI" id="CHEBI:57841"/>
    </ligand>
</feature>
<dbReference type="GO" id="GO:0005829">
    <property type="term" value="C:cytosol"/>
    <property type="evidence" value="ECO:0007669"/>
    <property type="project" value="TreeGrafter"/>
</dbReference>
<name>Q1JX79_DESA6</name>
<keyword evidence="18" id="KW-1185">Reference proteome</keyword>
<dbReference type="CDD" id="cd01169">
    <property type="entry name" value="HMPP_kinase"/>
    <property type="match status" value="1"/>
</dbReference>
<dbReference type="InterPro" id="IPR013785">
    <property type="entry name" value="Aldolase_TIM"/>
</dbReference>
<comment type="caution">
    <text evidence="17">The sequence shown here is derived from an EMBL/GenBank/DDBJ whole genome shotgun (WGS) entry which is preliminary data.</text>
</comment>
<comment type="cofactor">
    <cofactor evidence="14">
        <name>Mg(2+)</name>
        <dbReference type="ChEBI" id="CHEBI:18420"/>
    </cofactor>
    <text evidence="14">Binds 1 Mg(2+) ion per subunit.</text>
</comment>
<dbReference type="GO" id="GO:0009229">
    <property type="term" value="P:thiamine diphosphate biosynthetic process"/>
    <property type="evidence" value="ECO:0007669"/>
    <property type="project" value="UniProtKB-UniRule"/>
</dbReference>
<keyword evidence="10" id="KW-0511">Multifunctional enzyme</keyword>
<feature type="domain" description="Thiamine phosphate synthase/TenI" evidence="15">
    <location>
        <begin position="30"/>
        <end position="208"/>
    </location>
</feature>
<dbReference type="Pfam" id="PF08543">
    <property type="entry name" value="Phos_pyr_kin"/>
    <property type="match status" value="1"/>
</dbReference>
<dbReference type="EC" id="2.5.1.3" evidence="14"/>
<dbReference type="FunFam" id="3.20.20.70:FF:000096">
    <property type="entry name" value="Thiamine-phosphate synthase"/>
    <property type="match status" value="1"/>
</dbReference>
<dbReference type="HAMAP" id="MF_00097">
    <property type="entry name" value="TMP_synthase"/>
    <property type="match status" value="1"/>
</dbReference>
<dbReference type="Gene3D" id="3.40.1190.20">
    <property type="match status" value="1"/>
</dbReference>
<reference evidence="17" key="2">
    <citation type="submission" date="2006-05" db="EMBL/GenBank/DDBJ databases">
        <title>Sequencing of the draft genome and assembly of Desulfuromonas acetoxidans DSM 684.</title>
        <authorList>
            <consortium name="US DOE Joint Genome Institute (JGI-PGF)"/>
            <person name="Copeland A."/>
            <person name="Lucas S."/>
            <person name="Lapidus A."/>
            <person name="Barry K."/>
            <person name="Detter J.C."/>
            <person name="Glavina del Rio T."/>
            <person name="Hammon N."/>
            <person name="Israni S."/>
            <person name="Dalin E."/>
            <person name="Tice H."/>
            <person name="Bruce D."/>
            <person name="Pitluck S."/>
            <person name="Richardson P."/>
        </authorList>
    </citation>
    <scope>NUCLEOTIDE SEQUENCE [LARGE SCALE GENOMIC DNA]</scope>
    <source>
        <strain evidence="17">DSM 684</strain>
    </source>
</reference>
<dbReference type="InterPro" id="IPR029056">
    <property type="entry name" value="Ribokinase-like"/>
</dbReference>
<dbReference type="EMBL" id="AAEW02000016">
    <property type="protein sequence ID" value="EAT14913.1"/>
    <property type="molecule type" value="Genomic_DNA"/>
</dbReference>
<evidence type="ECO:0000256" key="13">
    <source>
        <dbReference type="ARBA" id="ARBA00047883"/>
    </source>
</evidence>
<feature type="binding site" evidence="14">
    <location>
        <begin position="205"/>
        <end position="206"/>
    </location>
    <ligand>
        <name>2-[(2R,5Z)-2-carboxy-4-methylthiazol-5(2H)-ylidene]ethyl phosphate</name>
        <dbReference type="ChEBI" id="CHEBI:62899"/>
    </ligand>
</feature>
<keyword evidence="3 14" id="KW-0808">Transferase</keyword>
<reference evidence="17" key="1">
    <citation type="submission" date="2006-05" db="EMBL/GenBank/DDBJ databases">
        <title>Annotation of the draft genome assembly of Desulfuromonas acetoxidans DSM 684.</title>
        <authorList>
            <consortium name="US DOE Joint Genome Institute (JGI-ORNL)"/>
            <person name="Larimer F."/>
            <person name="Land M."/>
            <person name="Hauser L."/>
        </authorList>
    </citation>
    <scope>NUCLEOTIDE SEQUENCE [LARGE SCALE GENOMIC DNA]</scope>
    <source>
        <strain evidence="17">DSM 684</strain>
    </source>
</reference>
<sequence length="497" mass="52396">MVFDRALSGCGFFMISSLQTTPQHIPLRGVYLITDDSPENVLLENVKLALRGGTRIVQYRDKIRPLNEQQQLAKRLRTLCHEFQALFIINDSARLAAEVCADGVHLGQSDGHIREARQLLGDKAIIGVSTQTLELARQAEQDGADYIGVGSVYPTGTKQDAVHIGLDDLKTIATGVSLPVVAIGGITAARLPDVLDAGADSVAVVSAIMSDAQPEVASRELALQFQRNQPLPHGRVLTVAGSDSGGGAGIQADLKAITLLGSYGSSVLTALTAQNTLGVTAIHAPPIDFVQQQLDAVLCDIGTDIIKTGMLYSAEIIATVAERFRSYGALCVIDPVMIAKGGSALLQQEAIDTFIRDLLPQAYLLTPNIPEAETLTGLSIATVSDMEQAAKALQTMGARNVLIKGGHLEGDPIDLLQYGTTTITLPGKRLDTPHTHGTGCTTASVIATLLAQGVSLPQAVTQAKQFITNAIADAPHIGHGHGPVNHYTAALTLVGDR</sequence>
<evidence type="ECO:0000259" key="15">
    <source>
        <dbReference type="Pfam" id="PF02581"/>
    </source>
</evidence>
<gene>
    <name evidence="14" type="primary">thiE</name>
    <name evidence="17" type="ORF">Dace_0922</name>
</gene>
<dbReference type="GO" id="GO:0008972">
    <property type="term" value="F:phosphomethylpyrimidine kinase activity"/>
    <property type="evidence" value="ECO:0007669"/>
    <property type="project" value="InterPro"/>
</dbReference>
<evidence type="ECO:0000256" key="14">
    <source>
        <dbReference type="HAMAP-Rule" id="MF_00097"/>
    </source>
</evidence>
<dbReference type="UniPathway" id="UPA00060">
    <property type="reaction ID" value="UER00138"/>
</dbReference>
<organism evidence="17 18">
    <name type="scientific">Desulfuromonas acetoxidans (strain DSM 684 / 11070)</name>
    <dbReference type="NCBI Taxonomy" id="281689"/>
    <lineage>
        <taxon>Bacteria</taxon>
        <taxon>Pseudomonadati</taxon>
        <taxon>Thermodesulfobacteriota</taxon>
        <taxon>Desulfuromonadia</taxon>
        <taxon>Desulfuromonadales</taxon>
        <taxon>Desulfuromonadaceae</taxon>
        <taxon>Desulfuromonas</taxon>
    </lineage>
</organism>
<keyword evidence="5" id="KW-0547">Nucleotide-binding</keyword>
<keyword evidence="7" id="KW-0067">ATP-binding</keyword>
<evidence type="ECO:0000256" key="3">
    <source>
        <dbReference type="ARBA" id="ARBA00022679"/>
    </source>
</evidence>
<evidence type="ECO:0000256" key="7">
    <source>
        <dbReference type="ARBA" id="ARBA00022840"/>
    </source>
</evidence>
<dbReference type="InterPro" id="IPR034291">
    <property type="entry name" value="TMP_synthase"/>
</dbReference>